<comment type="caution">
    <text evidence="2">The sequence shown here is derived from an EMBL/GenBank/DDBJ whole genome shotgun (WGS) entry which is preliminary data.</text>
</comment>
<keyword evidence="3" id="KW-1185">Reference proteome</keyword>
<gene>
    <name evidence="2" type="ORF">PEVE_00009923</name>
</gene>
<evidence type="ECO:0000313" key="2">
    <source>
        <dbReference type="EMBL" id="CAH3175129.1"/>
    </source>
</evidence>
<dbReference type="Proteomes" id="UP001159427">
    <property type="component" value="Unassembled WGS sequence"/>
</dbReference>
<organism evidence="2 3">
    <name type="scientific">Porites evermanni</name>
    <dbReference type="NCBI Taxonomy" id="104178"/>
    <lineage>
        <taxon>Eukaryota</taxon>
        <taxon>Metazoa</taxon>
        <taxon>Cnidaria</taxon>
        <taxon>Anthozoa</taxon>
        <taxon>Hexacorallia</taxon>
        <taxon>Scleractinia</taxon>
        <taxon>Fungiina</taxon>
        <taxon>Poritidae</taxon>
        <taxon>Porites</taxon>
    </lineage>
</organism>
<feature type="region of interest" description="Disordered" evidence="1">
    <location>
        <begin position="89"/>
        <end position="135"/>
    </location>
</feature>
<accession>A0ABN8RCG7</accession>
<feature type="compositionally biased region" description="Polar residues" evidence="1">
    <location>
        <begin position="92"/>
        <end position="101"/>
    </location>
</feature>
<proteinExistence type="predicted"/>
<evidence type="ECO:0000313" key="3">
    <source>
        <dbReference type="Proteomes" id="UP001159427"/>
    </source>
</evidence>
<dbReference type="EMBL" id="CALNXI010001694">
    <property type="protein sequence ID" value="CAH3175129.1"/>
    <property type="molecule type" value="Genomic_DNA"/>
</dbReference>
<sequence>MWSICFASIPEDLQTTVSLVKSTLLTSKADGTVRSYLGGAAVTAVETKVWNKYLSHTDCCLDSPSTSCLTSAKLVHFQQIGNDLATLEIDKNSPSSATQHSSSDDRPQPKDYSDFPHLSDSILNDDEKLKSKNIW</sequence>
<protein>
    <submittedName>
        <fullName evidence="2">Uncharacterized protein</fullName>
    </submittedName>
</protein>
<evidence type="ECO:0000256" key="1">
    <source>
        <dbReference type="SAM" id="MobiDB-lite"/>
    </source>
</evidence>
<feature type="compositionally biased region" description="Basic and acidic residues" evidence="1">
    <location>
        <begin position="125"/>
        <end position="135"/>
    </location>
</feature>
<feature type="compositionally biased region" description="Basic and acidic residues" evidence="1">
    <location>
        <begin position="102"/>
        <end position="114"/>
    </location>
</feature>
<reference evidence="2 3" key="1">
    <citation type="submission" date="2022-05" db="EMBL/GenBank/DDBJ databases">
        <authorList>
            <consortium name="Genoscope - CEA"/>
            <person name="William W."/>
        </authorList>
    </citation>
    <scope>NUCLEOTIDE SEQUENCE [LARGE SCALE GENOMIC DNA]</scope>
</reference>
<name>A0ABN8RCG7_9CNID</name>